<comment type="similarity">
    <text evidence="2">Belongs to the GMC oxidoreductase family.</text>
</comment>
<name>A0ABN7BEW9_9HEMI</name>
<organism evidence="7 8">
    <name type="scientific">Nesidiocoris tenuis</name>
    <dbReference type="NCBI Taxonomy" id="355587"/>
    <lineage>
        <taxon>Eukaryota</taxon>
        <taxon>Metazoa</taxon>
        <taxon>Ecdysozoa</taxon>
        <taxon>Arthropoda</taxon>
        <taxon>Hexapoda</taxon>
        <taxon>Insecta</taxon>
        <taxon>Pterygota</taxon>
        <taxon>Neoptera</taxon>
        <taxon>Paraneoptera</taxon>
        <taxon>Hemiptera</taxon>
        <taxon>Heteroptera</taxon>
        <taxon>Panheteroptera</taxon>
        <taxon>Cimicomorpha</taxon>
        <taxon>Miridae</taxon>
        <taxon>Dicyphina</taxon>
        <taxon>Nesidiocoris</taxon>
    </lineage>
</organism>
<comment type="cofactor">
    <cofactor evidence="1">
        <name>FAD</name>
        <dbReference type="ChEBI" id="CHEBI:57692"/>
    </cofactor>
</comment>
<dbReference type="InterPro" id="IPR007867">
    <property type="entry name" value="GMC_OxRtase_C"/>
</dbReference>
<evidence type="ECO:0000256" key="3">
    <source>
        <dbReference type="ARBA" id="ARBA00022630"/>
    </source>
</evidence>
<evidence type="ECO:0000313" key="7">
    <source>
        <dbReference type="EMBL" id="BET02912.1"/>
    </source>
</evidence>
<accession>A0ABN7BEW9</accession>
<reference evidence="7 8" key="1">
    <citation type="submission" date="2023-09" db="EMBL/GenBank/DDBJ databases">
        <title>Nesidiocoris tenuis whole genome shotgun sequence.</title>
        <authorList>
            <person name="Shibata T."/>
            <person name="Shimoda M."/>
            <person name="Kobayashi T."/>
            <person name="Uehara T."/>
        </authorList>
    </citation>
    <scope>NUCLEOTIDE SEQUENCE [LARGE SCALE GENOMIC DNA]</scope>
    <source>
        <strain evidence="7 8">Japan</strain>
    </source>
</reference>
<evidence type="ECO:0000259" key="6">
    <source>
        <dbReference type="PROSITE" id="PS00624"/>
    </source>
</evidence>
<dbReference type="Gene3D" id="3.50.50.60">
    <property type="entry name" value="FAD/NAD(P)-binding domain"/>
    <property type="match status" value="1"/>
</dbReference>
<keyword evidence="5" id="KW-0732">Signal</keyword>
<feature type="domain" description="Glucose-methanol-choline oxidoreductase N-terminal" evidence="6">
    <location>
        <begin position="297"/>
        <end position="311"/>
    </location>
</feature>
<feature type="signal peptide" evidence="5">
    <location>
        <begin position="1"/>
        <end position="25"/>
    </location>
</feature>
<dbReference type="PIRSF" id="PIRSF000137">
    <property type="entry name" value="Alcohol_oxidase"/>
    <property type="match status" value="1"/>
</dbReference>
<dbReference type="PANTHER" id="PTHR11552">
    <property type="entry name" value="GLUCOSE-METHANOL-CHOLINE GMC OXIDOREDUCTASE"/>
    <property type="match status" value="1"/>
</dbReference>
<protein>
    <submittedName>
        <fullName evidence="7">Glucose dehydrogenase</fullName>
    </submittedName>
</protein>
<proteinExistence type="inferred from homology"/>
<dbReference type="PANTHER" id="PTHR11552:SF147">
    <property type="entry name" value="CHOLINE DEHYDROGENASE, MITOCHONDRIAL"/>
    <property type="match status" value="1"/>
</dbReference>
<dbReference type="SUPFAM" id="SSF51905">
    <property type="entry name" value="FAD/NAD(P)-binding domain"/>
    <property type="match status" value="1"/>
</dbReference>
<dbReference type="InterPro" id="IPR036188">
    <property type="entry name" value="FAD/NAD-bd_sf"/>
</dbReference>
<dbReference type="Pfam" id="PF00732">
    <property type="entry name" value="GMC_oxred_N"/>
    <property type="match status" value="1"/>
</dbReference>
<dbReference type="InterPro" id="IPR000172">
    <property type="entry name" value="GMC_OxRdtase_N"/>
</dbReference>
<dbReference type="InterPro" id="IPR012132">
    <property type="entry name" value="GMC_OxRdtase"/>
</dbReference>
<dbReference type="SUPFAM" id="SSF54373">
    <property type="entry name" value="FAD-linked reductases, C-terminal domain"/>
    <property type="match status" value="1"/>
</dbReference>
<evidence type="ECO:0000256" key="5">
    <source>
        <dbReference type="SAM" id="SignalP"/>
    </source>
</evidence>
<dbReference type="Pfam" id="PF05199">
    <property type="entry name" value="GMC_oxred_C"/>
    <property type="match status" value="1"/>
</dbReference>
<gene>
    <name evidence="7" type="ORF">NTJ_15727</name>
</gene>
<keyword evidence="3" id="KW-0285">Flavoprotein</keyword>
<sequence>MIASNAITIFHLVIGIAFFERASLAAYDGCLLRKSLNDCPCALMESYDFIIIGGGTAGSVIASRLSEIQIWNVLLLEAGEHESFQSRIPFFPQLLEKTRMDWNYTTTRQTRTCQSVGGYCSYPRGRVLGGSSAINYMVHMRGLRADFDRWEARGNPGWAFESIHRYFHKAEKFIPYDRHGRGFESGGYLPVNENEPSWLTPFFTSALGEFGLLRTDLNEGTGGGYMPMQVNILNGARVSGYDAYVRPIQERPNLHILTSALVTKILFENGTAVGVEFEKDEELYKIQATKEVVLSAGTINSPQILMLSGIGPVDHLRQTGITIVRDSPVGLSLQDHIGLMAFFRLDKVAPGRGQDAIASFKEYLTNRRGVLTSPFGGLVVALVNSSYSSLDHPDMQFHLGVGENQDICYINGFVSRPKSRGILTLRSSNPKDPPMIDPNYLSSKHDTSIMKEVVDFIFRITMSNSMRELGTKYMAHFHPKCENASEYTSCLIKRYGQPFFHPVATCKMGPGTDPYAVVDPQLRVHGIQRLRVADASVMPHIPSTNINAATAMIAEKASDLIKDEHLGPG</sequence>
<evidence type="ECO:0000313" key="8">
    <source>
        <dbReference type="Proteomes" id="UP001307889"/>
    </source>
</evidence>
<dbReference type="PROSITE" id="PS00624">
    <property type="entry name" value="GMC_OXRED_2"/>
    <property type="match status" value="1"/>
</dbReference>
<dbReference type="Proteomes" id="UP001307889">
    <property type="component" value="Chromosome 15"/>
</dbReference>
<evidence type="ECO:0000256" key="2">
    <source>
        <dbReference type="ARBA" id="ARBA00010790"/>
    </source>
</evidence>
<evidence type="ECO:0000256" key="4">
    <source>
        <dbReference type="ARBA" id="ARBA00022827"/>
    </source>
</evidence>
<keyword evidence="4" id="KW-0274">FAD</keyword>
<keyword evidence="8" id="KW-1185">Reference proteome</keyword>
<feature type="chain" id="PRO_5046412190" evidence="5">
    <location>
        <begin position="26"/>
        <end position="569"/>
    </location>
</feature>
<dbReference type="EMBL" id="AP028923">
    <property type="protein sequence ID" value="BET02912.1"/>
    <property type="molecule type" value="Genomic_DNA"/>
</dbReference>
<evidence type="ECO:0000256" key="1">
    <source>
        <dbReference type="ARBA" id="ARBA00001974"/>
    </source>
</evidence>
<dbReference type="Gene3D" id="3.30.560.10">
    <property type="entry name" value="Glucose Oxidase, domain 3"/>
    <property type="match status" value="1"/>
</dbReference>